<evidence type="ECO:0000256" key="4">
    <source>
        <dbReference type="ARBA" id="ARBA00022989"/>
    </source>
</evidence>
<dbReference type="Proteomes" id="UP000494165">
    <property type="component" value="Unassembled WGS sequence"/>
</dbReference>
<feature type="transmembrane region" description="Helical" evidence="6">
    <location>
        <begin position="370"/>
        <end position="389"/>
    </location>
</feature>
<protein>
    <submittedName>
        <fullName evidence="7">Uncharacterized protein</fullName>
    </submittedName>
</protein>
<feature type="transmembrane region" description="Helical" evidence="6">
    <location>
        <begin position="172"/>
        <end position="194"/>
    </location>
</feature>
<dbReference type="EMBL" id="CADEPI010000010">
    <property type="protein sequence ID" value="CAB3362927.1"/>
    <property type="molecule type" value="Genomic_DNA"/>
</dbReference>
<evidence type="ECO:0000313" key="8">
    <source>
        <dbReference type="Proteomes" id="UP000494165"/>
    </source>
</evidence>
<dbReference type="InterPro" id="IPR036259">
    <property type="entry name" value="MFS_trans_sf"/>
</dbReference>
<evidence type="ECO:0000256" key="3">
    <source>
        <dbReference type="ARBA" id="ARBA00022692"/>
    </source>
</evidence>
<dbReference type="SUPFAM" id="SSF103473">
    <property type="entry name" value="MFS general substrate transporter"/>
    <property type="match status" value="1"/>
</dbReference>
<organism evidence="7 8">
    <name type="scientific">Cloeon dipterum</name>
    <dbReference type="NCBI Taxonomy" id="197152"/>
    <lineage>
        <taxon>Eukaryota</taxon>
        <taxon>Metazoa</taxon>
        <taxon>Ecdysozoa</taxon>
        <taxon>Arthropoda</taxon>
        <taxon>Hexapoda</taxon>
        <taxon>Insecta</taxon>
        <taxon>Pterygota</taxon>
        <taxon>Palaeoptera</taxon>
        <taxon>Ephemeroptera</taxon>
        <taxon>Pisciforma</taxon>
        <taxon>Baetidae</taxon>
        <taxon>Cloeon</taxon>
    </lineage>
</organism>
<feature type="transmembrane region" description="Helical" evidence="6">
    <location>
        <begin position="64"/>
        <end position="87"/>
    </location>
</feature>
<dbReference type="PANTHER" id="PTHR19432">
    <property type="entry name" value="SUGAR TRANSPORTER"/>
    <property type="match status" value="1"/>
</dbReference>
<sequence length="511" mass="55630">MLKKESRRLAFVPCPETRTRAAMTEFSTLRLVFINAMVCGLEVAATVAFTYLPPILLKAGFAESSMGIILGVGPLIGMFTVSAVGQLSDYWYEKFGQRIFFMLGLAFILSLSLLAVIFGHRLSSSADGLAIGCALLALGGVVLDYSSQVALNPCESLLCDLLQGSSSSERGFSIYSGVLSLGACIGYLLTAVHWPWGRQEEAACGAALVFFLLCCAATMSAVSTLATAKGARKRHLSWTKIEFPCKYKSVPHLLTTKITAAFAFLYHRVLLLPVSVCREVWQSPLVLWRLFVADTISWAAATSHALFYAHYVGQVVYAGQPNAPANSLEEDLYNEGVRMGSWGLLLHSMASCGYVLLLQNQLIQAYGLKTTYRFGLASFAACMFATLVVHNVWLLNIFAAFSGIGFAVMTSIPSALVTEYHADQQTFYFDLPEDEKRGCGADFGVLYVGYYLGQTVISLVMSSVVQAMGMPHGYIAFAALASLLAYHQANKVVYSHTDIPHLRASYDLTKC</sequence>
<evidence type="ECO:0000256" key="2">
    <source>
        <dbReference type="ARBA" id="ARBA00022448"/>
    </source>
</evidence>
<dbReference type="OrthoDB" id="28755at2759"/>
<reference evidence="7 8" key="1">
    <citation type="submission" date="2020-04" db="EMBL/GenBank/DDBJ databases">
        <authorList>
            <person name="Alioto T."/>
            <person name="Alioto T."/>
            <person name="Gomez Garrido J."/>
        </authorList>
    </citation>
    <scope>NUCLEOTIDE SEQUENCE [LARGE SCALE GENOMIC DNA]</scope>
</reference>
<evidence type="ECO:0000256" key="5">
    <source>
        <dbReference type="ARBA" id="ARBA00023136"/>
    </source>
</evidence>
<feature type="transmembrane region" description="Helical" evidence="6">
    <location>
        <begin position="339"/>
        <end position="358"/>
    </location>
</feature>
<gene>
    <name evidence="7" type="ORF">CLODIP_2_CD15495</name>
</gene>
<feature type="transmembrane region" description="Helical" evidence="6">
    <location>
        <begin position="206"/>
        <end position="228"/>
    </location>
</feature>
<dbReference type="GO" id="GO:0008506">
    <property type="term" value="F:sucrose:proton symporter activity"/>
    <property type="evidence" value="ECO:0007669"/>
    <property type="project" value="TreeGrafter"/>
</dbReference>
<keyword evidence="2" id="KW-0813">Transport</keyword>
<keyword evidence="4 6" id="KW-1133">Transmembrane helix</keyword>
<comment type="subcellular location">
    <subcellularLocation>
        <location evidence="1">Membrane</location>
        <topology evidence="1">Multi-pass membrane protein</topology>
    </subcellularLocation>
</comment>
<evidence type="ECO:0000313" key="7">
    <source>
        <dbReference type="EMBL" id="CAB3362927.1"/>
    </source>
</evidence>
<feature type="transmembrane region" description="Helical" evidence="6">
    <location>
        <begin position="128"/>
        <end position="151"/>
    </location>
</feature>
<feature type="transmembrane region" description="Helical" evidence="6">
    <location>
        <begin position="439"/>
        <end position="461"/>
    </location>
</feature>
<dbReference type="PANTHER" id="PTHR19432:SF37">
    <property type="entry name" value="SOLUTE CARRIER FAMILY 45 MEMBER 3"/>
    <property type="match status" value="1"/>
</dbReference>
<accession>A0A8S1C6Z1</accession>
<keyword evidence="5 6" id="KW-0472">Membrane</keyword>
<evidence type="ECO:0000256" key="6">
    <source>
        <dbReference type="SAM" id="Phobius"/>
    </source>
</evidence>
<feature type="transmembrane region" description="Helical" evidence="6">
    <location>
        <begin position="28"/>
        <end position="52"/>
    </location>
</feature>
<dbReference type="AlphaFoldDB" id="A0A8S1C6Z1"/>
<keyword evidence="8" id="KW-1185">Reference proteome</keyword>
<feature type="transmembrane region" description="Helical" evidence="6">
    <location>
        <begin position="467"/>
        <end position="486"/>
    </location>
</feature>
<keyword evidence="3 6" id="KW-0812">Transmembrane</keyword>
<dbReference type="Gene3D" id="1.20.1250.20">
    <property type="entry name" value="MFS general substrate transporter like domains"/>
    <property type="match status" value="2"/>
</dbReference>
<comment type="caution">
    <text evidence="7">The sequence shown here is derived from an EMBL/GenBank/DDBJ whole genome shotgun (WGS) entry which is preliminary data.</text>
</comment>
<evidence type="ECO:0000256" key="1">
    <source>
        <dbReference type="ARBA" id="ARBA00004141"/>
    </source>
</evidence>
<feature type="transmembrane region" description="Helical" evidence="6">
    <location>
        <begin position="395"/>
        <end position="418"/>
    </location>
</feature>
<proteinExistence type="predicted"/>
<name>A0A8S1C6Z1_9INSE</name>
<dbReference type="GO" id="GO:0016020">
    <property type="term" value="C:membrane"/>
    <property type="evidence" value="ECO:0007669"/>
    <property type="project" value="UniProtKB-SubCell"/>
</dbReference>
<feature type="transmembrane region" description="Helical" evidence="6">
    <location>
        <begin position="99"/>
        <end position="122"/>
    </location>
</feature>